<gene>
    <name evidence="2" type="ORF">SAMN06295910_1676</name>
</gene>
<name>A0A1X7GFH3_9SPHN</name>
<proteinExistence type="predicted"/>
<sequence length="90" mass="9841">MIRLVMLCAALAMSAQATALSETSGGKKKPSKTKLVCKMSAPALGTRLGATRKCATEQEWATWEREIAEESRRNIDKVQMQRATVCPPNC</sequence>
<organism evidence="2 3">
    <name type="scientific">Allosphingosinicella indica</name>
    <dbReference type="NCBI Taxonomy" id="941907"/>
    <lineage>
        <taxon>Bacteria</taxon>
        <taxon>Pseudomonadati</taxon>
        <taxon>Pseudomonadota</taxon>
        <taxon>Alphaproteobacteria</taxon>
        <taxon>Sphingomonadales</taxon>
        <taxon>Sphingomonadaceae</taxon>
        <taxon>Allosphingosinicella</taxon>
    </lineage>
</organism>
<protein>
    <submittedName>
        <fullName evidence="2">Uncharacterized protein</fullName>
    </submittedName>
</protein>
<dbReference type="Proteomes" id="UP000192934">
    <property type="component" value="Chromosome I"/>
</dbReference>
<evidence type="ECO:0000313" key="3">
    <source>
        <dbReference type="Proteomes" id="UP000192934"/>
    </source>
</evidence>
<feature type="signal peptide" evidence="1">
    <location>
        <begin position="1"/>
        <end position="19"/>
    </location>
</feature>
<reference evidence="3" key="1">
    <citation type="submission" date="2017-04" db="EMBL/GenBank/DDBJ databases">
        <authorList>
            <person name="Varghese N."/>
            <person name="Submissions S."/>
        </authorList>
    </citation>
    <scope>NUCLEOTIDE SEQUENCE [LARGE SCALE GENOMIC DNA]</scope>
    <source>
        <strain evidence="3">Dd16</strain>
    </source>
</reference>
<evidence type="ECO:0000256" key="1">
    <source>
        <dbReference type="SAM" id="SignalP"/>
    </source>
</evidence>
<dbReference type="RefSeq" id="WP_157123753.1">
    <property type="nucleotide sequence ID" value="NZ_LT840185.1"/>
</dbReference>
<keyword evidence="1" id="KW-0732">Signal</keyword>
<dbReference type="EMBL" id="LT840185">
    <property type="protein sequence ID" value="SMF69029.1"/>
    <property type="molecule type" value="Genomic_DNA"/>
</dbReference>
<dbReference type="STRING" id="941907.SAMN06295910_1676"/>
<accession>A0A1X7GFH3</accession>
<keyword evidence="3" id="KW-1185">Reference proteome</keyword>
<evidence type="ECO:0000313" key="2">
    <source>
        <dbReference type="EMBL" id="SMF69029.1"/>
    </source>
</evidence>
<feature type="chain" id="PRO_5012349456" evidence="1">
    <location>
        <begin position="20"/>
        <end position="90"/>
    </location>
</feature>
<dbReference type="AlphaFoldDB" id="A0A1X7GFH3"/>